<proteinExistence type="predicted"/>
<evidence type="ECO:0000313" key="2">
    <source>
        <dbReference type="Proteomes" id="UP000192907"/>
    </source>
</evidence>
<keyword evidence="2" id="KW-1185">Reference proteome</keyword>
<gene>
    <name evidence="1" type="ORF">SAMN06296036_11456</name>
</gene>
<dbReference type="EMBL" id="FWZT01000014">
    <property type="protein sequence ID" value="SMF46495.1"/>
    <property type="molecule type" value="Genomic_DNA"/>
</dbReference>
<organism evidence="1 2">
    <name type="scientific">Pseudobacteriovorax antillogorgiicola</name>
    <dbReference type="NCBI Taxonomy" id="1513793"/>
    <lineage>
        <taxon>Bacteria</taxon>
        <taxon>Pseudomonadati</taxon>
        <taxon>Bdellovibrionota</taxon>
        <taxon>Oligoflexia</taxon>
        <taxon>Oligoflexales</taxon>
        <taxon>Pseudobacteriovoracaceae</taxon>
        <taxon>Pseudobacteriovorax</taxon>
    </lineage>
</organism>
<dbReference type="STRING" id="1513793.SAMN06296036_11456"/>
<name>A0A1Y6CB39_9BACT</name>
<dbReference type="Proteomes" id="UP000192907">
    <property type="component" value="Unassembled WGS sequence"/>
</dbReference>
<sequence length="255" mass="29504">MKLVFEHHYQQKYLEISFEEPLTIRSSDDIMELRQQWLAGLSSWHSPYKAIINGEGIRVDPDSNHQEIQDALERMAKLLSGFFLKKAVIYGLPNDDQALFPFEPAADKDEAYKLAGVRDTGPKVATDFRSAITLQNHFKQHVMELSFEAPVHIDSKDKVMALRSKITNNLMQWHSAWNLLIDCSKLEFSQDMEEEFNSMIRFFKGFFLKEILGYTPKEKGLFYPFKVYRSRHAAAGRLESEGHFSGEDANCQSRK</sequence>
<accession>A0A1Y6CB39</accession>
<reference evidence="2" key="1">
    <citation type="submission" date="2017-04" db="EMBL/GenBank/DDBJ databases">
        <authorList>
            <person name="Varghese N."/>
            <person name="Submissions S."/>
        </authorList>
    </citation>
    <scope>NUCLEOTIDE SEQUENCE [LARGE SCALE GENOMIC DNA]</scope>
    <source>
        <strain evidence="2">RKEM611</strain>
    </source>
</reference>
<dbReference type="OrthoDB" id="5291407at2"/>
<dbReference type="RefSeq" id="WP_132321501.1">
    <property type="nucleotide sequence ID" value="NZ_FWZT01000014.1"/>
</dbReference>
<dbReference type="AlphaFoldDB" id="A0A1Y6CB39"/>
<evidence type="ECO:0000313" key="1">
    <source>
        <dbReference type="EMBL" id="SMF46495.1"/>
    </source>
</evidence>
<protein>
    <submittedName>
        <fullName evidence="1">Uncharacterized protein</fullName>
    </submittedName>
</protein>